<sequence>VDFLFYFKDLFLALIVRPVLRDPFRMVITILGVAIGVAVFLSIQ</sequence>
<dbReference type="EMBL" id="UINC01021232">
    <property type="protein sequence ID" value="SVA88341.1"/>
    <property type="molecule type" value="Genomic_DNA"/>
</dbReference>
<dbReference type="AlphaFoldDB" id="A0A381ZH85"/>
<name>A0A381ZH85_9ZZZZ</name>
<gene>
    <name evidence="2" type="ORF">METZ01_LOCUS141195</name>
</gene>
<feature type="non-terminal residue" evidence="2">
    <location>
        <position position="44"/>
    </location>
</feature>
<keyword evidence="1" id="KW-1133">Transmembrane helix</keyword>
<protein>
    <submittedName>
        <fullName evidence="2">Uncharacterized protein</fullName>
    </submittedName>
</protein>
<keyword evidence="1" id="KW-0472">Membrane</keyword>
<evidence type="ECO:0000256" key="1">
    <source>
        <dbReference type="SAM" id="Phobius"/>
    </source>
</evidence>
<reference evidence="2" key="1">
    <citation type="submission" date="2018-05" db="EMBL/GenBank/DDBJ databases">
        <authorList>
            <person name="Lanie J.A."/>
            <person name="Ng W.-L."/>
            <person name="Kazmierczak K.M."/>
            <person name="Andrzejewski T.M."/>
            <person name="Davidsen T.M."/>
            <person name="Wayne K.J."/>
            <person name="Tettelin H."/>
            <person name="Glass J.I."/>
            <person name="Rusch D."/>
            <person name="Podicherti R."/>
            <person name="Tsui H.-C.T."/>
            <person name="Winkler M.E."/>
        </authorList>
    </citation>
    <scope>NUCLEOTIDE SEQUENCE</scope>
</reference>
<proteinExistence type="predicted"/>
<organism evidence="2">
    <name type="scientific">marine metagenome</name>
    <dbReference type="NCBI Taxonomy" id="408172"/>
    <lineage>
        <taxon>unclassified sequences</taxon>
        <taxon>metagenomes</taxon>
        <taxon>ecological metagenomes</taxon>
    </lineage>
</organism>
<feature type="transmembrane region" description="Helical" evidence="1">
    <location>
        <begin position="24"/>
        <end position="43"/>
    </location>
</feature>
<accession>A0A381ZH85</accession>
<feature type="non-terminal residue" evidence="2">
    <location>
        <position position="1"/>
    </location>
</feature>
<keyword evidence="1" id="KW-0812">Transmembrane</keyword>
<evidence type="ECO:0000313" key="2">
    <source>
        <dbReference type="EMBL" id="SVA88341.1"/>
    </source>
</evidence>